<sequence length="370" mass="41939">MCDKLSQFVVDKYVHLQEFLAKESCAELTAELKRLVAEKQTVQDSQCPKSEAIHGAMAFDKLLVDLLPHFERASGRRLYPTYSYARLYAPGDELKNHTDRESCEISATITLGFDGDVWPIYMGDEGKANASKIEMSVGDAVLYRGMDKHHWREVYTEGKWQAQVFLHYVDADGKHAEWKFDKRPSLNLPSAEMRHVIYQDILTPEACDSLIKLYTQDRVPKQPPVIGEGDGAINLEIRNVTRVMLPTYKDIGGRLAAAGLAANHAAWKFDVTHANQAEFLAYPAGGRYQAHVDTFLQHGDECRKLTVLAFLNDNFKGGKFFLQDGQNRYYPPQTKGTVLVFPSFIMHGVEDVEDGERFSVVCWMVGKFFR</sequence>
<dbReference type="GO" id="GO:0031418">
    <property type="term" value="F:L-ascorbic acid binding"/>
    <property type="evidence" value="ECO:0007669"/>
    <property type="project" value="InterPro"/>
</dbReference>
<dbReference type="PANTHER" id="PTHR10869">
    <property type="entry name" value="PROLYL 4-HYDROXYLASE ALPHA SUBUNIT"/>
    <property type="match status" value="1"/>
</dbReference>
<reference evidence="7" key="1">
    <citation type="submission" date="2020-04" db="EMBL/GenBank/DDBJ databases">
        <authorList>
            <person name="Chiriac C."/>
            <person name="Salcher M."/>
            <person name="Ghai R."/>
            <person name="Kavagutti S V."/>
        </authorList>
    </citation>
    <scope>NUCLEOTIDE SEQUENCE</scope>
</reference>
<keyword evidence="2" id="KW-0479">Metal-binding</keyword>
<accession>A0A6J5LFW2</accession>
<comment type="cofactor">
    <cofactor evidence="1">
        <name>L-ascorbate</name>
        <dbReference type="ChEBI" id="CHEBI:38290"/>
    </cofactor>
</comment>
<evidence type="ECO:0000259" key="6">
    <source>
        <dbReference type="PROSITE" id="PS51471"/>
    </source>
</evidence>
<gene>
    <name evidence="7" type="ORF">UFOVP259_36</name>
</gene>
<evidence type="ECO:0000256" key="4">
    <source>
        <dbReference type="ARBA" id="ARBA00023002"/>
    </source>
</evidence>
<proteinExistence type="predicted"/>
<dbReference type="PANTHER" id="PTHR10869:SF238">
    <property type="entry name" value="PROLYL 4-HYDROXYLASE 6-RELATED"/>
    <property type="match status" value="1"/>
</dbReference>
<keyword evidence="5" id="KW-0408">Iron</keyword>
<dbReference type="Pfam" id="PF13640">
    <property type="entry name" value="2OG-FeII_Oxy_3"/>
    <property type="match status" value="1"/>
</dbReference>
<dbReference type="GO" id="GO:0005506">
    <property type="term" value="F:iron ion binding"/>
    <property type="evidence" value="ECO:0007669"/>
    <property type="project" value="InterPro"/>
</dbReference>
<dbReference type="PROSITE" id="PS51471">
    <property type="entry name" value="FE2OG_OXY"/>
    <property type="match status" value="1"/>
</dbReference>
<organism evidence="7">
    <name type="scientific">uncultured Caudovirales phage</name>
    <dbReference type="NCBI Taxonomy" id="2100421"/>
    <lineage>
        <taxon>Viruses</taxon>
        <taxon>Duplodnaviria</taxon>
        <taxon>Heunggongvirae</taxon>
        <taxon>Uroviricota</taxon>
        <taxon>Caudoviricetes</taxon>
        <taxon>Peduoviridae</taxon>
        <taxon>Maltschvirus</taxon>
        <taxon>Maltschvirus maltsch</taxon>
    </lineage>
</organism>
<dbReference type="InterPro" id="IPR045054">
    <property type="entry name" value="P4HA-like"/>
</dbReference>
<protein>
    <submittedName>
        <fullName evidence="7">Oxoglutarate/iron-dependent dioxygenase</fullName>
    </submittedName>
</protein>
<evidence type="ECO:0000313" key="7">
    <source>
        <dbReference type="EMBL" id="CAB4132442.1"/>
    </source>
</evidence>
<feature type="domain" description="Fe2OG dioxygenase" evidence="6">
    <location>
        <begin position="273"/>
        <end position="366"/>
    </location>
</feature>
<evidence type="ECO:0000256" key="3">
    <source>
        <dbReference type="ARBA" id="ARBA00022964"/>
    </source>
</evidence>
<dbReference type="InterPro" id="IPR005123">
    <property type="entry name" value="Oxoglu/Fe-dep_dioxygenase_dom"/>
</dbReference>
<evidence type="ECO:0000256" key="1">
    <source>
        <dbReference type="ARBA" id="ARBA00001961"/>
    </source>
</evidence>
<dbReference type="EMBL" id="LR796261">
    <property type="protein sequence ID" value="CAB4132442.1"/>
    <property type="molecule type" value="Genomic_DNA"/>
</dbReference>
<keyword evidence="3 7" id="KW-0223">Dioxygenase</keyword>
<name>A0A6J5LFW2_9CAUD</name>
<evidence type="ECO:0000256" key="5">
    <source>
        <dbReference type="ARBA" id="ARBA00023004"/>
    </source>
</evidence>
<dbReference type="InterPro" id="IPR006620">
    <property type="entry name" value="Pro_4_hyd_alph"/>
</dbReference>
<dbReference type="Gene3D" id="2.60.120.620">
    <property type="entry name" value="q2cbj1_9rhob like domain"/>
    <property type="match status" value="1"/>
</dbReference>
<evidence type="ECO:0000256" key="2">
    <source>
        <dbReference type="ARBA" id="ARBA00022723"/>
    </source>
</evidence>
<dbReference type="GO" id="GO:0004656">
    <property type="term" value="F:procollagen-proline 4-dioxygenase activity"/>
    <property type="evidence" value="ECO:0007669"/>
    <property type="project" value="TreeGrafter"/>
</dbReference>
<keyword evidence="4" id="KW-0560">Oxidoreductase</keyword>
<dbReference type="InterPro" id="IPR044862">
    <property type="entry name" value="Pro_4_hyd_alph_FE2OG_OXY"/>
</dbReference>
<dbReference type="SMART" id="SM00702">
    <property type="entry name" value="P4Hc"/>
    <property type="match status" value="1"/>
</dbReference>